<comment type="caution">
    <text evidence="2">The sequence shown here is derived from an EMBL/GenBank/DDBJ whole genome shotgun (WGS) entry which is preliminary data.</text>
</comment>
<name>A0A6B3LQE4_9BACT</name>
<dbReference type="InterPro" id="IPR022409">
    <property type="entry name" value="PKD/Chitinase_dom"/>
</dbReference>
<dbReference type="SMART" id="SM00089">
    <property type="entry name" value="PKD"/>
    <property type="match status" value="3"/>
</dbReference>
<dbReference type="InterPro" id="IPR013783">
    <property type="entry name" value="Ig-like_fold"/>
</dbReference>
<evidence type="ECO:0000313" key="3">
    <source>
        <dbReference type="Proteomes" id="UP000474777"/>
    </source>
</evidence>
<sequence length="773" mass="84614">MGVNSGLGAVIEKNILLYTPTSEKLTAVKHENKVDIWVVSHEFGTRSFKSFLVTEEGVARKNLGSITTLLDSQFPAVTDPTNAIGTMKASPDGSKIAVTHRVTNSVRIFSFTDRGTVMNFPLWYEATVLPASDHPYGLEFSPDNTKLYVSTDAGTKIYQFDLSSEDAATIIASKTLIGQAYLDPTNPPTNFVGGSLQLAPDGKIYFARPASSHLGVINNPNASGAASNYVDKAVYLEGNKSMMGLPAFIQSNFDYTYDISFDIKCFGQASTFAFDAPASEQPTFMEWDFGDPASGTNNIVSTLNASHNFSAPGEYTVTFTRHINNKQETYTITVKVDAPPVVNLGPDRSVCPGTEVTLDATTPNATYKWSNGSTSASITTTTPGTYWVEVTIGICITRDEVKISNYSLPTVNLGPDRELCEGETIELNAFNQGATYLWRDGSTNPTFTVTKAGTYRVEVTSKNGCKKTDEVTIVYNALPVVNLGPDRDVCANTTTMLDATQPGVTYKWSTGATTPTITVATAGEYWLTITNSKGCSTTDAIRINHLPLPVVNLGPDVTLCSGDTKLLDATYPNSTYLWQDGSTNPTFLVKEPGKYWVDVTNELGCVVRDEIWVPYLTRPAIALGNDTTLCYGDTLVIGRELPGNIRYLWQDGSTEPLYKVTKPGTYKLTAFNEHCEASDEITIRFRDCIGGLFIPNVITPNGDGKNDVFFIHGLEEDDWELALYNRTGTEVFRTQNYKNDWAPQPGNTTGIFYYLLRHPATGRTYKGWVEVLQ</sequence>
<evidence type="ECO:0000259" key="1">
    <source>
        <dbReference type="PROSITE" id="PS50093"/>
    </source>
</evidence>
<dbReference type="Pfam" id="PF18911">
    <property type="entry name" value="PKD_4"/>
    <property type="match status" value="1"/>
</dbReference>
<evidence type="ECO:0000313" key="2">
    <source>
        <dbReference type="EMBL" id="NEM96208.1"/>
    </source>
</evidence>
<dbReference type="EMBL" id="JAAGWD010000001">
    <property type="protein sequence ID" value="NEM96208.1"/>
    <property type="molecule type" value="Genomic_DNA"/>
</dbReference>
<dbReference type="RefSeq" id="WP_163911043.1">
    <property type="nucleotide sequence ID" value="NZ_JAAGWD010000001.1"/>
</dbReference>
<dbReference type="Gene3D" id="2.130.10.10">
    <property type="entry name" value="YVTN repeat-like/Quinoprotein amine dehydrogenase"/>
    <property type="match status" value="1"/>
</dbReference>
<keyword evidence="3" id="KW-1185">Reference proteome</keyword>
<gene>
    <name evidence="2" type="ORF">GXP69_00750</name>
</gene>
<feature type="domain" description="PKD" evidence="1">
    <location>
        <begin position="271"/>
        <end position="320"/>
    </location>
</feature>
<dbReference type="SUPFAM" id="SSF49299">
    <property type="entry name" value="PKD domain"/>
    <property type="match status" value="2"/>
</dbReference>
<dbReference type="InterPro" id="IPR035986">
    <property type="entry name" value="PKD_dom_sf"/>
</dbReference>
<dbReference type="AlphaFoldDB" id="A0A6B3LQE4"/>
<reference evidence="2 3" key="1">
    <citation type="submission" date="2020-02" db="EMBL/GenBank/DDBJ databases">
        <authorList>
            <person name="Kim M.K."/>
        </authorList>
    </citation>
    <scope>NUCLEOTIDE SEQUENCE [LARGE SCALE GENOMIC DNA]</scope>
    <source>
        <strain evidence="2 3">BT327</strain>
    </source>
</reference>
<dbReference type="CDD" id="cd00146">
    <property type="entry name" value="PKD"/>
    <property type="match status" value="1"/>
</dbReference>
<dbReference type="SUPFAM" id="SSF75011">
    <property type="entry name" value="3-carboxy-cis,cis-mucoante lactonizing enzyme"/>
    <property type="match status" value="1"/>
</dbReference>
<dbReference type="InterPro" id="IPR000601">
    <property type="entry name" value="PKD_dom"/>
</dbReference>
<proteinExistence type="predicted"/>
<dbReference type="InterPro" id="IPR015943">
    <property type="entry name" value="WD40/YVTN_repeat-like_dom_sf"/>
</dbReference>
<dbReference type="PROSITE" id="PS50093">
    <property type="entry name" value="PKD"/>
    <property type="match status" value="1"/>
</dbReference>
<dbReference type="Gene3D" id="2.60.40.10">
    <property type="entry name" value="Immunoglobulins"/>
    <property type="match status" value="3"/>
</dbReference>
<dbReference type="Pfam" id="PF13585">
    <property type="entry name" value="CHU_C"/>
    <property type="match status" value="1"/>
</dbReference>
<accession>A0A6B3LQE4</accession>
<protein>
    <recommendedName>
        <fullName evidence="1">PKD domain-containing protein</fullName>
    </recommendedName>
</protein>
<organism evidence="2 3">
    <name type="scientific">Pontibacter burrus</name>
    <dbReference type="NCBI Taxonomy" id="2704466"/>
    <lineage>
        <taxon>Bacteria</taxon>
        <taxon>Pseudomonadati</taxon>
        <taxon>Bacteroidota</taxon>
        <taxon>Cytophagia</taxon>
        <taxon>Cytophagales</taxon>
        <taxon>Hymenobacteraceae</taxon>
        <taxon>Pontibacter</taxon>
    </lineage>
</organism>
<dbReference type="Proteomes" id="UP000474777">
    <property type="component" value="Unassembled WGS sequence"/>
</dbReference>